<evidence type="ECO:0000313" key="2">
    <source>
        <dbReference type="EMBL" id="MBX52457.1"/>
    </source>
</evidence>
<reference evidence="2" key="1">
    <citation type="submission" date="2018-02" db="EMBL/GenBank/DDBJ databases">
        <title>Rhizophora mucronata_Transcriptome.</title>
        <authorList>
            <person name="Meera S.P."/>
            <person name="Sreeshan A."/>
            <person name="Augustine A."/>
        </authorList>
    </citation>
    <scope>NUCLEOTIDE SEQUENCE</scope>
    <source>
        <tissue evidence="2">Leaf</tissue>
    </source>
</reference>
<keyword evidence="1" id="KW-1133">Transmembrane helix</keyword>
<proteinExistence type="predicted"/>
<keyword evidence="1" id="KW-0812">Transmembrane</keyword>
<protein>
    <submittedName>
        <fullName evidence="2">Uncharacterized protein</fullName>
    </submittedName>
</protein>
<keyword evidence="1" id="KW-0472">Membrane</keyword>
<accession>A0A2P2PCI6</accession>
<organism evidence="2">
    <name type="scientific">Rhizophora mucronata</name>
    <name type="common">Asiatic mangrove</name>
    <dbReference type="NCBI Taxonomy" id="61149"/>
    <lineage>
        <taxon>Eukaryota</taxon>
        <taxon>Viridiplantae</taxon>
        <taxon>Streptophyta</taxon>
        <taxon>Embryophyta</taxon>
        <taxon>Tracheophyta</taxon>
        <taxon>Spermatophyta</taxon>
        <taxon>Magnoliopsida</taxon>
        <taxon>eudicotyledons</taxon>
        <taxon>Gunneridae</taxon>
        <taxon>Pentapetalae</taxon>
        <taxon>rosids</taxon>
        <taxon>fabids</taxon>
        <taxon>Malpighiales</taxon>
        <taxon>Rhizophoraceae</taxon>
        <taxon>Rhizophora</taxon>
    </lineage>
</organism>
<name>A0A2P2PCI6_RHIMU</name>
<sequence>MHVLLSLSNIIASNLTLYLITNDLIFGPILNFIFSAFKLQC</sequence>
<dbReference type="AlphaFoldDB" id="A0A2P2PCI6"/>
<dbReference type="EMBL" id="GGEC01071973">
    <property type="protein sequence ID" value="MBX52457.1"/>
    <property type="molecule type" value="Transcribed_RNA"/>
</dbReference>
<evidence type="ECO:0000256" key="1">
    <source>
        <dbReference type="SAM" id="Phobius"/>
    </source>
</evidence>
<feature type="transmembrane region" description="Helical" evidence="1">
    <location>
        <begin position="15"/>
        <end position="37"/>
    </location>
</feature>